<dbReference type="EMBL" id="MDKE01000042">
    <property type="protein sequence ID" value="OIN06765.1"/>
    <property type="molecule type" value="Genomic_DNA"/>
</dbReference>
<keyword evidence="6" id="KW-1185">Reference proteome</keyword>
<evidence type="ECO:0000256" key="1">
    <source>
        <dbReference type="ARBA" id="ARBA00001947"/>
    </source>
</evidence>
<organism evidence="5 6">
    <name type="scientific">Oceanisphaera psychrotolerans</name>
    <dbReference type="NCBI Taxonomy" id="1414654"/>
    <lineage>
        <taxon>Bacteria</taxon>
        <taxon>Pseudomonadati</taxon>
        <taxon>Pseudomonadota</taxon>
        <taxon>Gammaproteobacteria</taxon>
        <taxon>Aeromonadales</taxon>
        <taxon>Aeromonadaceae</taxon>
        <taxon>Oceanisphaera</taxon>
    </lineage>
</organism>
<dbReference type="GO" id="GO:0009086">
    <property type="term" value="P:methionine biosynthetic process"/>
    <property type="evidence" value="ECO:0007669"/>
    <property type="project" value="InterPro"/>
</dbReference>
<dbReference type="STRING" id="1414654.BFR47_17035"/>
<dbReference type="InterPro" id="IPR038071">
    <property type="entry name" value="UROD/MetE-like_sf"/>
</dbReference>
<dbReference type="Gene3D" id="3.20.20.210">
    <property type="match status" value="1"/>
</dbReference>
<dbReference type="PANTHER" id="PTHR30519">
    <property type="entry name" value="5-METHYLTETRAHYDROPTEROYLTRIGLUTAMATE--HOMOCYSTEINE METHYLTRANSFERASE"/>
    <property type="match status" value="1"/>
</dbReference>
<evidence type="ECO:0000259" key="4">
    <source>
        <dbReference type="Pfam" id="PF01717"/>
    </source>
</evidence>
<name>A0A1J4QAR5_9GAMM</name>
<reference evidence="5 6" key="1">
    <citation type="submission" date="2016-07" db="EMBL/GenBank/DDBJ databases">
        <title>Draft Genome Sequence of Oceanisphaera psychrotolerans, isolated from coastal sediment samples.</title>
        <authorList>
            <person name="Zhuo S."/>
            <person name="Ruan Z."/>
        </authorList>
    </citation>
    <scope>NUCLEOTIDE SEQUENCE [LARGE SCALE GENOMIC DNA]</scope>
    <source>
        <strain evidence="5 6">LAM-WHM-ZC</strain>
    </source>
</reference>
<evidence type="ECO:0000256" key="3">
    <source>
        <dbReference type="ARBA" id="ARBA00022833"/>
    </source>
</evidence>
<dbReference type="AlphaFoldDB" id="A0A1J4QAR5"/>
<dbReference type="SUPFAM" id="SSF51726">
    <property type="entry name" value="UROD/MetE-like"/>
    <property type="match status" value="1"/>
</dbReference>
<evidence type="ECO:0000256" key="2">
    <source>
        <dbReference type="ARBA" id="ARBA00022723"/>
    </source>
</evidence>
<evidence type="ECO:0000313" key="5">
    <source>
        <dbReference type="EMBL" id="OIN06765.1"/>
    </source>
</evidence>
<comment type="cofactor">
    <cofactor evidence="1">
        <name>Zn(2+)</name>
        <dbReference type="ChEBI" id="CHEBI:29105"/>
    </cofactor>
</comment>
<dbReference type="GO" id="GO:0008270">
    <property type="term" value="F:zinc ion binding"/>
    <property type="evidence" value="ECO:0007669"/>
    <property type="project" value="InterPro"/>
</dbReference>
<feature type="domain" description="Cobalamin-independent methionine synthase MetE C-terminal/archaeal" evidence="4">
    <location>
        <begin position="2"/>
        <end position="77"/>
    </location>
</feature>
<comment type="caution">
    <text evidence="5">The sequence shown here is derived from an EMBL/GenBank/DDBJ whole genome shotgun (WGS) entry which is preliminary data.</text>
</comment>
<evidence type="ECO:0000313" key="6">
    <source>
        <dbReference type="Proteomes" id="UP000243073"/>
    </source>
</evidence>
<dbReference type="InterPro" id="IPR002629">
    <property type="entry name" value="Met_Synth_C/arc"/>
</dbReference>
<dbReference type="Proteomes" id="UP000243073">
    <property type="component" value="Unassembled WGS sequence"/>
</dbReference>
<accession>A0A1J4QAR5</accession>
<keyword evidence="2" id="KW-0479">Metal-binding</keyword>
<gene>
    <name evidence="5" type="ORF">BFR47_17035</name>
</gene>
<sequence>MAEKAFRLRVSVVADSTQIYTYMCYSEFNEIIEPIARLDADMITIEPSRSDMELLDVLRDFAYPNEIGPGVYEVHSHAGTAPGRCRSQGIKELF</sequence>
<dbReference type="Pfam" id="PF01717">
    <property type="entry name" value="Meth_synt_2"/>
    <property type="match status" value="1"/>
</dbReference>
<dbReference type="GO" id="GO:0003871">
    <property type="term" value="F:5-methyltetrahydropteroyltriglutamate-homocysteine S-methyltransferase activity"/>
    <property type="evidence" value="ECO:0007669"/>
    <property type="project" value="InterPro"/>
</dbReference>
<proteinExistence type="predicted"/>
<keyword evidence="3" id="KW-0862">Zinc</keyword>
<protein>
    <recommendedName>
        <fullName evidence="4">Cobalamin-independent methionine synthase MetE C-terminal/archaeal domain-containing protein</fullName>
    </recommendedName>
</protein>